<evidence type="ECO:0000313" key="2">
    <source>
        <dbReference type="EMBL" id="CAB3228161.1"/>
    </source>
</evidence>
<reference evidence="3 4" key="1">
    <citation type="submission" date="2020-04" db="EMBL/GenBank/DDBJ databases">
        <authorList>
            <person name="Wallbank WR R."/>
            <person name="Pardo Diaz C."/>
            <person name="Kozak K."/>
            <person name="Martin S."/>
            <person name="Jiggins C."/>
            <person name="Moest M."/>
            <person name="Warren A I."/>
            <person name="Byers J.R.P. K."/>
            <person name="Montejo-Kovacevich G."/>
            <person name="Yen C E."/>
        </authorList>
    </citation>
    <scope>NUCLEOTIDE SEQUENCE [LARGE SCALE GENOMIC DNA]</scope>
</reference>
<dbReference type="EMBL" id="CADEBC010000301">
    <property type="protein sequence ID" value="CAB3227991.1"/>
    <property type="molecule type" value="Genomic_DNA"/>
</dbReference>
<evidence type="ECO:0000313" key="3">
    <source>
        <dbReference type="Proteomes" id="UP000494106"/>
    </source>
</evidence>
<dbReference type="AlphaFoldDB" id="A0A8S0Z5I7"/>
<protein>
    <submittedName>
        <fullName evidence="2">Uncharacterized protein</fullName>
    </submittedName>
</protein>
<evidence type="ECO:0000313" key="1">
    <source>
        <dbReference type="EMBL" id="CAB3227991.1"/>
    </source>
</evidence>
<accession>A0A8S0Z5I7</accession>
<dbReference type="EMBL" id="CADEBD010000282">
    <property type="protein sequence ID" value="CAB3228161.1"/>
    <property type="molecule type" value="Genomic_DNA"/>
</dbReference>
<dbReference type="Proteomes" id="UP000494256">
    <property type="component" value="Unassembled WGS sequence"/>
</dbReference>
<dbReference type="Proteomes" id="UP000494106">
    <property type="component" value="Unassembled WGS sequence"/>
</dbReference>
<keyword evidence="3" id="KW-1185">Reference proteome</keyword>
<name>A0A8S0Z5I7_ARCPL</name>
<comment type="caution">
    <text evidence="2">The sequence shown here is derived from an EMBL/GenBank/DDBJ whole genome shotgun (WGS) entry which is preliminary data.</text>
</comment>
<organism evidence="2 4">
    <name type="scientific">Arctia plantaginis</name>
    <name type="common">Wood tiger moth</name>
    <name type="synonym">Phalaena plantaginis</name>
    <dbReference type="NCBI Taxonomy" id="874455"/>
    <lineage>
        <taxon>Eukaryota</taxon>
        <taxon>Metazoa</taxon>
        <taxon>Ecdysozoa</taxon>
        <taxon>Arthropoda</taxon>
        <taxon>Hexapoda</taxon>
        <taxon>Insecta</taxon>
        <taxon>Pterygota</taxon>
        <taxon>Neoptera</taxon>
        <taxon>Endopterygota</taxon>
        <taxon>Lepidoptera</taxon>
        <taxon>Glossata</taxon>
        <taxon>Ditrysia</taxon>
        <taxon>Noctuoidea</taxon>
        <taxon>Erebidae</taxon>
        <taxon>Arctiinae</taxon>
        <taxon>Arctia</taxon>
    </lineage>
</organism>
<evidence type="ECO:0000313" key="4">
    <source>
        <dbReference type="Proteomes" id="UP000494256"/>
    </source>
</evidence>
<sequence length="98" mass="11139">MTRSLHPHKYSELGSNESVWSRPLCVQGYVRGLPRAGRGRQERCSSAPVWRRAALNIAPAPPAPTDSHITRQRRLRATTVIRTSPCTFWVNYQQNNVL</sequence>
<gene>
    <name evidence="2" type="ORF">APLA_LOCUS3394</name>
    <name evidence="1" type="ORF">APLA_LOCUS3520</name>
</gene>
<proteinExistence type="predicted"/>